<comment type="caution">
    <text evidence="3">The sequence shown here is derived from an EMBL/GenBank/DDBJ whole genome shotgun (WGS) entry which is preliminary data.</text>
</comment>
<dbReference type="STRING" id="1802695.A3A13_04160"/>
<keyword evidence="1" id="KW-0472">Membrane</keyword>
<dbReference type="AlphaFoldDB" id="A0A1F8GEY4"/>
<dbReference type="InterPro" id="IPR014044">
    <property type="entry name" value="CAP_dom"/>
</dbReference>
<dbReference type="EMBL" id="MGKJ01000020">
    <property type="protein sequence ID" value="OGN23288.1"/>
    <property type="molecule type" value="Genomic_DNA"/>
</dbReference>
<dbReference type="Gene3D" id="3.40.33.10">
    <property type="entry name" value="CAP"/>
    <property type="match status" value="1"/>
</dbReference>
<dbReference type="SUPFAM" id="SSF55797">
    <property type="entry name" value="PR-1-like"/>
    <property type="match status" value="1"/>
</dbReference>
<dbReference type="PANTHER" id="PTHR31157:SF1">
    <property type="entry name" value="SCP DOMAIN-CONTAINING PROTEIN"/>
    <property type="match status" value="1"/>
</dbReference>
<keyword evidence="1" id="KW-0812">Transmembrane</keyword>
<reference evidence="3 4" key="1">
    <citation type="journal article" date="2016" name="Nat. Commun.">
        <title>Thousands of microbial genomes shed light on interconnected biogeochemical processes in an aquifer system.</title>
        <authorList>
            <person name="Anantharaman K."/>
            <person name="Brown C.T."/>
            <person name="Hug L.A."/>
            <person name="Sharon I."/>
            <person name="Castelle C.J."/>
            <person name="Probst A.J."/>
            <person name="Thomas B.C."/>
            <person name="Singh A."/>
            <person name="Wilkins M.J."/>
            <person name="Karaoz U."/>
            <person name="Brodie E.L."/>
            <person name="Williams K.H."/>
            <person name="Hubbard S.S."/>
            <person name="Banfield J.F."/>
        </authorList>
    </citation>
    <scope>NUCLEOTIDE SEQUENCE [LARGE SCALE GENOMIC DNA]</scope>
</reference>
<feature type="transmembrane region" description="Helical" evidence="1">
    <location>
        <begin position="296"/>
        <end position="316"/>
    </location>
</feature>
<evidence type="ECO:0000313" key="4">
    <source>
        <dbReference type="Proteomes" id="UP000178911"/>
    </source>
</evidence>
<accession>A0A1F8GEY4</accession>
<evidence type="ECO:0000259" key="2">
    <source>
        <dbReference type="Pfam" id="PF00188"/>
    </source>
</evidence>
<sequence>MAELTQKLANSLNIRKILVFNAVLLFFIKAALPLAGPQLATILEVIVPFNSREIITETNRVRAANNLMPLDPDTKLDLAATQKLNDMLAKNYFAHTSPQGATPWFWIEKSGYNYSYAGENLALGFLEASETISAWMNSPSHRANIINSNYKNIGVATGKANLNGVTGVLIVQMFGKPATAAAPIAASRPIPKESPVETVLLPSPVKTSANNNIAGSETQINNQNSKTEPVKLQYVSTDINIPAVSVPSELTNNPQPSFKLNAVYQIYMAITIALLAGVIILNGLNRRIIMTAAINTFLILISVVVPPITVIAKSVIF</sequence>
<organism evidence="3 4">
    <name type="scientific">Candidatus Yanofskybacteria bacterium RIFCSPLOWO2_01_FULL_43_22</name>
    <dbReference type="NCBI Taxonomy" id="1802695"/>
    <lineage>
        <taxon>Bacteria</taxon>
        <taxon>Candidatus Yanofskyibacteriota</taxon>
    </lineage>
</organism>
<dbReference type="Pfam" id="PF00188">
    <property type="entry name" value="CAP"/>
    <property type="match status" value="1"/>
</dbReference>
<proteinExistence type="predicted"/>
<dbReference type="InterPro" id="IPR035940">
    <property type="entry name" value="CAP_sf"/>
</dbReference>
<evidence type="ECO:0000313" key="3">
    <source>
        <dbReference type="EMBL" id="OGN23288.1"/>
    </source>
</evidence>
<feature type="transmembrane region" description="Helical" evidence="1">
    <location>
        <begin position="262"/>
        <end position="284"/>
    </location>
</feature>
<evidence type="ECO:0000256" key="1">
    <source>
        <dbReference type="SAM" id="Phobius"/>
    </source>
</evidence>
<keyword evidence="1" id="KW-1133">Transmembrane helix</keyword>
<dbReference type="PANTHER" id="PTHR31157">
    <property type="entry name" value="SCP DOMAIN-CONTAINING PROTEIN"/>
    <property type="match status" value="1"/>
</dbReference>
<dbReference type="Proteomes" id="UP000178911">
    <property type="component" value="Unassembled WGS sequence"/>
</dbReference>
<protein>
    <recommendedName>
        <fullName evidence="2">SCP domain-containing protein</fullName>
    </recommendedName>
</protein>
<dbReference type="CDD" id="cd05379">
    <property type="entry name" value="CAP_bacterial"/>
    <property type="match status" value="1"/>
</dbReference>
<feature type="domain" description="SCP" evidence="2">
    <location>
        <begin position="57"/>
        <end position="165"/>
    </location>
</feature>
<name>A0A1F8GEY4_9BACT</name>
<gene>
    <name evidence="3" type="ORF">A3A13_04160</name>
</gene>